<name>A0A4Q9N1F5_9APHY</name>
<feature type="non-terminal residue" evidence="1">
    <location>
        <position position="1"/>
    </location>
</feature>
<dbReference type="AlphaFoldDB" id="A0A4Q9N1F5"/>
<dbReference type="EMBL" id="ML143389">
    <property type="protein sequence ID" value="TBU34314.1"/>
    <property type="molecule type" value="Genomic_DNA"/>
</dbReference>
<evidence type="ECO:0000313" key="1">
    <source>
        <dbReference type="EMBL" id="TBU34314.1"/>
    </source>
</evidence>
<protein>
    <submittedName>
        <fullName evidence="1">Uncharacterized protein</fullName>
    </submittedName>
</protein>
<reference evidence="1" key="1">
    <citation type="submission" date="2019-01" db="EMBL/GenBank/DDBJ databases">
        <title>Draft genome sequences of three monokaryotic isolates of the white-rot basidiomycete fungus Dichomitus squalens.</title>
        <authorList>
            <consortium name="DOE Joint Genome Institute"/>
            <person name="Lopez S.C."/>
            <person name="Andreopoulos B."/>
            <person name="Pangilinan J."/>
            <person name="Lipzen A."/>
            <person name="Riley R."/>
            <person name="Ahrendt S."/>
            <person name="Ng V."/>
            <person name="Barry K."/>
            <person name="Daum C."/>
            <person name="Grigoriev I.V."/>
            <person name="Hilden K.S."/>
            <person name="Makela M.R."/>
            <person name="de Vries R.P."/>
        </authorList>
    </citation>
    <scope>NUCLEOTIDE SEQUENCE [LARGE SCALE GENOMIC DNA]</scope>
    <source>
        <strain evidence="1">OM18370.1</strain>
    </source>
</reference>
<dbReference type="Proteomes" id="UP000292957">
    <property type="component" value="Unassembled WGS sequence"/>
</dbReference>
<organism evidence="1">
    <name type="scientific">Dichomitus squalens</name>
    <dbReference type="NCBI Taxonomy" id="114155"/>
    <lineage>
        <taxon>Eukaryota</taxon>
        <taxon>Fungi</taxon>
        <taxon>Dikarya</taxon>
        <taxon>Basidiomycota</taxon>
        <taxon>Agaricomycotina</taxon>
        <taxon>Agaricomycetes</taxon>
        <taxon>Polyporales</taxon>
        <taxon>Polyporaceae</taxon>
        <taxon>Dichomitus</taxon>
    </lineage>
</organism>
<sequence length="97" mass="11236">HFFTHIPQPMHKNSEMYAILSVGLTSIHNFPRTLYQRILRSAQHARGDLRRRTFLHSCAHRFGLHLLESTIAIRVILSDMATMWGGVEEVCAVRRLL</sequence>
<proteinExistence type="predicted"/>
<gene>
    <name evidence="1" type="ORF">BD311DRAFT_650749</name>
</gene>
<accession>A0A4Q9N1F5</accession>
<dbReference type="OrthoDB" id="7392499at2759"/>